<dbReference type="Proteomes" id="UP000557217">
    <property type="component" value="Unassembled WGS sequence"/>
</dbReference>
<keyword evidence="4" id="KW-0547">Nucleotide-binding</keyword>
<dbReference type="EMBL" id="JACHGZ010000028">
    <property type="protein sequence ID" value="MBB5149762.1"/>
    <property type="molecule type" value="Genomic_DNA"/>
</dbReference>
<evidence type="ECO:0000256" key="2">
    <source>
        <dbReference type="ARBA" id="ARBA00022448"/>
    </source>
</evidence>
<dbReference type="AlphaFoldDB" id="A0A840PYN3"/>
<dbReference type="InterPro" id="IPR027417">
    <property type="entry name" value="P-loop_NTPase"/>
</dbReference>
<dbReference type="GO" id="GO:0005886">
    <property type="term" value="C:plasma membrane"/>
    <property type="evidence" value="ECO:0007669"/>
    <property type="project" value="UniProtKB-SubCell"/>
</dbReference>
<evidence type="ECO:0000259" key="7">
    <source>
        <dbReference type="PROSITE" id="PS50893"/>
    </source>
</evidence>
<evidence type="ECO:0000256" key="1">
    <source>
        <dbReference type="ARBA" id="ARBA00004202"/>
    </source>
</evidence>
<dbReference type="EC" id="3.6.3.-" evidence="8"/>
<keyword evidence="8" id="KW-0378">Hydrolase</keyword>
<evidence type="ECO:0000256" key="6">
    <source>
        <dbReference type="ARBA" id="ARBA00023136"/>
    </source>
</evidence>
<comment type="subcellular location">
    <subcellularLocation>
        <location evidence="1">Cell membrane</location>
        <topology evidence="1">Peripheral membrane protein</topology>
    </subcellularLocation>
</comment>
<dbReference type="InterPro" id="IPR003593">
    <property type="entry name" value="AAA+_ATPase"/>
</dbReference>
<keyword evidence="3" id="KW-1003">Cell membrane</keyword>
<evidence type="ECO:0000256" key="5">
    <source>
        <dbReference type="ARBA" id="ARBA00022840"/>
    </source>
</evidence>
<dbReference type="PANTHER" id="PTHR43166">
    <property type="entry name" value="AMINO ACID IMPORT ATP-BINDING PROTEIN"/>
    <property type="match status" value="1"/>
</dbReference>
<proteinExistence type="predicted"/>
<feature type="domain" description="ABC transporter" evidence="7">
    <location>
        <begin position="2"/>
        <end position="240"/>
    </location>
</feature>
<dbReference type="PIRSF" id="PIRSF039085">
    <property type="entry name" value="ABC_ATPase_HisP"/>
    <property type="match status" value="1"/>
</dbReference>
<dbReference type="InterPro" id="IPR030679">
    <property type="entry name" value="ABC_ATPase_HisP-typ"/>
</dbReference>
<evidence type="ECO:0000256" key="4">
    <source>
        <dbReference type="ARBA" id="ARBA00022741"/>
    </source>
</evidence>
<comment type="caution">
    <text evidence="8">The sequence shown here is derived from an EMBL/GenBank/DDBJ whole genome shotgun (WGS) entry which is preliminary data.</text>
</comment>
<organism evidence="8 9">
    <name type="scientific">Ureibacillus thermosphaericus</name>
    <dbReference type="NCBI Taxonomy" id="51173"/>
    <lineage>
        <taxon>Bacteria</taxon>
        <taxon>Bacillati</taxon>
        <taxon>Bacillota</taxon>
        <taxon>Bacilli</taxon>
        <taxon>Bacillales</taxon>
        <taxon>Caryophanaceae</taxon>
        <taxon>Ureibacillus</taxon>
    </lineage>
</organism>
<dbReference type="GO" id="GO:0005524">
    <property type="term" value="F:ATP binding"/>
    <property type="evidence" value="ECO:0007669"/>
    <property type="project" value="UniProtKB-KW"/>
</dbReference>
<dbReference type="Gene3D" id="3.40.50.300">
    <property type="entry name" value="P-loop containing nucleotide triphosphate hydrolases"/>
    <property type="match status" value="1"/>
</dbReference>
<keyword evidence="5 8" id="KW-0067">ATP-binding</keyword>
<reference evidence="8 9" key="1">
    <citation type="submission" date="2020-08" db="EMBL/GenBank/DDBJ databases">
        <title>Genomic Encyclopedia of Type Strains, Phase IV (KMG-IV): sequencing the most valuable type-strain genomes for metagenomic binning, comparative biology and taxonomic classification.</title>
        <authorList>
            <person name="Goeker M."/>
        </authorList>
    </citation>
    <scope>NUCLEOTIDE SEQUENCE [LARGE SCALE GENOMIC DNA]</scope>
    <source>
        <strain evidence="8 9">DSM 10633</strain>
    </source>
</reference>
<gene>
    <name evidence="8" type="ORF">HNR36_002154</name>
</gene>
<dbReference type="PROSITE" id="PS50893">
    <property type="entry name" value="ABC_TRANSPORTER_2"/>
    <property type="match status" value="1"/>
</dbReference>
<protein>
    <submittedName>
        <fullName evidence="8">Cystine transport system ATP-binding protein</fullName>
        <ecNumber evidence="8">3.6.3.-</ecNumber>
    </submittedName>
</protein>
<accession>A0A840PYN3</accession>
<dbReference type="InterPro" id="IPR003439">
    <property type="entry name" value="ABC_transporter-like_ATP-bd"/>
</dbReference>
<evidence type="ECO:0000313" key="8">
    <source>
        <dbReference type="EMBL" id="MBB5149762.1"/>
    </source>
</evidence>
<keyword evidence="2" id="KW-0813">Transport</keyword>
<dbReference type="InterPro" id="IPR050086">
    <property type="entry name" value="MetN_ABC_transporter-like"/>
</dbReference>
<dbReference type="PANTHER" id="PTHR43166:SF35">
    <property type="entry name" value="L-CYSTINE IMPORT ATP-BINDING PROTEIN TCYN"/>
    <property type="match status" value="1"/>
</dbReference>
<dbReference type="SMART" id="SM00382">
    <property type="entry name" value="AAA"/>
    <property type="match status" value="1"/>
</dbReference>
<keyword evidence="6" id="KW-0472">Membrane</keyword>
<keyword evidence="9" id="KW-1185">Reference proteome</keyword>
<dbReference type="FunFam" id="3.40.50.300:FF:000020">
    <property type="entry name" value="Amino acid ABC transporter ATP-binding component"/>
    <property type="match status" value="1"/>
</dbReference>
<dbReference type="Pfam" id="PF00005">
    <property type="entry name" value="ABC_tran"/>
    <property type="match status" value="1"/>
</dbReference>
<dbReference type="GO" id="GO:0015424">
    <property type="term" value="F:ABC-type amino acid transporter activity"/>
    <property type="evidence" value="ECO:0007669"/>
    <property type="project" value="InterPro"/>
</dbReference>
<dbReference type="RefSeq" id="WP_168412626.1">
    <property type="nucleotide sequence ID" value="NZ_JAAXPW010000029.1"/>
</dbReference>
<evidence type="ECO:0000313" key="9">
    <source>
        <dbReference type="Proteomes" id="UP000557217"/>
    </source>
</evidence>
<name>A0A840PYN3_URETH</name>
<evidence type="ECO:0000256" key="3">
    <source>
        <dbReference type="ARBA" id="ARBA00022475"/>
    </source>
</evidence>
<sequence>MIKIRGLQKSFHDQEVIKNIDLDISPGSVVVIIGPSGSGKSTFLRCLNGLEIPNNGIIEIDGLQLDFSKKVTQKQIIDLRRRTGMVFQNYALFPHLTVIENIIEGLITVKKLPKIEAIKIGEKLLEKVGLLTHKDYYPSQLSGGQEQRVAIARALAMDPKVMLFDEPTSALDPELVNEVLKVMKDLANEGMTMVIVTHEMKFAEEVANEVVFFDEGVIIEHGPPSLIFHNPKKERTKKFLSLIQ</sequence>
<dbReference type="GO" id="GO:0016887">
    <property type="term" value="F:ATP hydrolysis activity"/>
    <property type="evidence" value="ECO:0007669"/>
    <property type="project" value="InterPro"/>
</dbReference>
<dbReference type="SUPFAM" id="SSF52540">
    <property type="entry name" value="P-loop containing nucleoside triphosphate hydrolases"/>
    <property type="match status" value="1"/>
</dbReference>
<dbReference type="CDD" id="cd03262">
    <property type="entry name" value="ABC_HisP_GlnQ"/>
    <property type="match status" value="1"/>
</dbReference>